<dbReference type="KEGG" id="talb:FTW19_24945"/>
<evidence type="ECO:0000313" key="4">
    <source>
        <dbReference type="Proteomes" id="UP000321820"/>
    </source>
</evidence>
<protein>
    <submittedName>
        <fullName evidence="3">Uncharacterized protein</fullName>
    </submittedName>
</protein>
<organism evidence="3 4">
    <name type="scientific">Terriglobus albidus</name>
    <dbReference type="NCBI Taxonomy" id="1592106"/>
    <lineage>
        <taxon>Bacteria</taxon>
        <taxon>Pseudomonadati</taxon>
        <taxon>Acidobacteriota</taxon>
        <taxon>Terriglobia</taxon>
        <taxon>Terriglobales</taxon>
        <taxon>Acidobacteriaceae</taxon>
        <taxon>Terriglobus</taxon>
    </lineage>
</organism>
<keyword evidence="2" id="KW-0472">Membrane</keyword>
<dbReference type="EMBL" id="CP042806">
    <property type="protein sequence ID" value="QEE30961.1"/>
    <property type="molecule type" value="Genomic_DNA"/>
</dbReference>
<dbReference type="Pfam" id="PF20244">
    <property type="entry name" value="DUF6599"/>
    <property type="match status" value="1"/>
</dbReference>
<evidence type="ECO:0000313" key="3">
    <source>
        <dbReference type="EMBL" id="QEE30961.1"/>
    </source>
</evidence>
<dbReference type="InterPro" id="IPR046534">
    <property type="entry name" value="DUF6599"/>
</dbReference>
<keyword evidence="2" id="KW-0812">Transmembrane</keyword>
<feature type="compositionally biased region" description="Polar residues" evidence="1">
    <location>
        <begin position="1"/>
        <end position="16"/>
    </location>
</feature>
<accession>A0A5B9EKR6</accession>
<dbReference type="Proteomes" id="UP000321820">
    <property type="component" value="Chromosome"/>
</dbReference>
<gene>
    <name evidence="3" type="ORF">FTW19_24945</name>
</gene>
<dbReference type="OrthoDB" id="109092at2"/>
<feature type="region of interest" description="Disordered" evidence="1">
    <location>
        <begin position="1"/>
        <end position="22"/>
    </location>
</feature>
<proteinExistence type="predicted"/>
<dbReference type="RefSeq" id="WP_147650255.1">
    <property type="nucleotide sequence ID" value="NZ_CP042806.1"/>
</dbReference>
<keyword evidence="2" id="KW-1133">Transmembrane helix</keyword>
<reference evidence="3 4" key="1">
    <citation type="submission" date="2019-08" db="EMBL/GenBank/DDBJ databases">
        <title>Complete genome sequence of Terriglobus albidus strain ORNL.</title>
        <authorList>
            <person name="Podar M."/>
        </authorList>
    </citation>
    <scope>NUCLEOTIDE SEQUENCE [LARGE SCALE GENOMIC DNA]</scope>
    <source>
        <strain evidence="3 4">ORNL</strain>
    </source>
</reference>
<keyword evidence="4" id="KW-1185">Reference proteome</keyword>
<feature type="transmembrane region" description="Helical" evidence="2">
    <location>
        <begin position="295"/>
        <end position="317"/>
    </location>
</feature>
<evidence type="ECO:0000256" key="2">
    <source>
        <dbReference type="SAM" id="Phobius"/>
    </source>
</evidence>
<name>A0A5B9EKR6_9BACT</name>
<sequence length="360" mass="38114">MSAQQPAQGKTPSTTVQLPPAPLLPQSLGTWTLSDQKPAVTDTGLNDVINKELGVKRSQAGVYTSGNNQLSIVATQYMDATGAYAAFASLRQAGTHAAPAKIGNEADVKGNEVLFWSGPTLVSASFQTQPDYKALETLTNGLPKLGGAAGRAPGLLSYLPKSGLRAESVKYAVGPATYQHDGGQLNPSLVDFSKSPEIATGQYPHGTFVAIYYPTPTIAGDRSRALLKDLLDHLPAGATTDSIAVRRAGPIVAITYGQFTAEEANKLLDQVHYETNVTWNKPEGYISEASKAARLLVNIILGVFAMGLAALVLGAFFGGGRALIRVLQGKPASSMHDAEFIHLDLRQDLRQDAPPPPRQN</sequence>
<dbReference type="AlphaFoldDB" id="A0A5B9EKR6"/>
<evidence type="ECO:0000256" key="1">
    <source>
        <dbReference type="SAM" id="MobiDB-lite"/>
    </source>
</evidence>